<dbReference type="InterPro" id="IPR029052">
    <property type="entry name" value="Metallo-depent_PP-like"/>
</dbReference>
<keyword evidence="8" id="KW-0378">Hydrolase</keyword>
<keyword evidence="13" id="KW-1185">Reference proteome</keyword>
<dbReference type="PANTHER" id="PTHR23421">
    <property type="entry name" value="BETA-GALACTOSIDASE RELATED"/>
    <property type="match status" value="1"/>
</dbReference>
<dbReference type="SUPFAM" id="SSF49785">
    <property type="entry name" value="Galactose-binding domain-like"/>
    <property type="match status" value="2"/>
</dbReference>
<evidence type="ECO:0000256" key="1">
    <source>
        <dbReference type="ARBA" id="ARBA00001412"/>
    </source>
</evidence>
<comment type="similarity">
    <text evidence="3">Belongs to the glycosyl hydrolase 35 family.</text>
</comment>
<comment type="subcellular location">
    <subcellularLocation>
        <location evidence="2">Secreted</location>
        <location evidence="2">Extracellular space</location>
        <location evidence="2">Apoplast</location>
    </subcellularLocation>
</comment>
<evidence type="ECO:0000256" key="10">
    <source>
        <dbReference type="ARBA" id="ARBA00023295"/>
    </source>
</evidence>
<dbReference type="eggNOG" id="KOG1823">
    <property type="taxonomic scope" value="Eukaryota"/>
</dbReference>
<dbReference type="AlphaFoldDB" id="D7KSE0"/>
<dbReference type="EC" id="3.2.1.23" evidence="4"/>
<dbReference type="SUPFAM" id="SSF56300">
    <property type="entry name" value="Metallo-dependent phosphatases"/>
    <property type="match status" value="1"/>
</dbReference>
<keyword evidence="6" id="KW-0964">Secreted</keyword>
<dbReference type="InterPro" id="IPR001944">
    <property type="entry name" value="Glycoside_Hdrlase_35"/>
</dbReference>
<evidence type="ECO:0000256" key="2">
    <source>
        <dbReference type="ARBA" id="ARBA00004271"/>
    </source>
</evidence>
<dbReference type="Gramene" id="fgenesh1_pg.C_scaffold_2000849">
    <property type="protein sequence ID" value="fgenesh1_pg.C_scaffold_2000849"/>
    <property type="gene ID" value="fgenesh1_pg.C_scaffold_2000849"/>
</dbReference>
<dbReference type="eggNOG" id="KOG0496">
    <property type="taxonomic scope" value="Eukaryota"/>
</dbReference>
<evidence type="ECO:0000313" key="13">
    <source>
        <dbReference type="Proteomes" id="UP000008694"/>
    </source>
</evidence>
<dbReference type="GO" id="GO:0048046">
    <property type="term" value="C:apoplast"/>
    <property type="evidence" value="ECO:0007669"/>
    <property type="project" value="UniProtKB-SubCell"/>
</dbReference>
<evidence type="ECO:0000256" key="9">
    <source>
        <dbReference type="ARBA" id="ARBA00023180"/>
    </source>
</evidence>
<dbReference type="HOGENOM" id="CLU_581865_0_0_1"/>
<gene>
    <name evidence="12" type="ORF">ARALYDRAFT_338750</name>
</gene>
<organism evidence="13">
    <name type="scientific">Arabidopsis lyrata subsp. lyrata</name>
    <name type="common">Lyre-leaved rock-cress</name>
    <dbReference type="NCBI Taxonomy" id="81972"/>
    <lineage>
        <taxon>Eukaryota</taxon>
        <taxon>Viridiplantae</taxon>
        <taxon>Streptophyta</taxon>
        <taxon>Embryophyta</taxon>
        <taxon>Tracheophyta</taxon>
        <taxon>Spermatophyta</taxon>
        <taxon>Magnoliopsida</taxon>
        <taxon>eudicotyledons</taxon>
        <taxon>Gunneridae</taxon>
        <taxon>Pentapetalae</taxon>
        <taxon>rosids</taxon>
        <taxon>malvids</taxon>
        <taxon>Brassicales</taxon>
        <taxon>Brassicaceae</taxon>
        <taxon>Camelineae</taxon>
        <taxon>Arabidopsis</taxon>
    </lineage>
</organism>
<keyword evidence="7" id="KW-0732">Signal</keyword>
<keyword evidence="5" id="KW-0052">Apoplast</keyword>
<sequence length="470" mass="53455">MDKSSALEYINQMFPTGYSNRGRRRLINLMRFRYNRKKGSGYFRERITMPFGGSLDVVFVDTGSLQQEVLGGALKSSRISQLKELTRILKAADGDWRIVVGSDPLLAYNLTKEAEEAKGIASTFDQIMTKYGVVEHCADAKVIYKFLELMLCTWEFKNKVKTAKEIFNLGISRFTDHGILNQNHVRTDELMKKQKKIVKSEKTSKGLKFEMFSEDIPSILDGDSLILGELYYLTKDKTDYAWYTTSIKIEDDDIPDQKGQKTILRVAGLGHTLIVYVNGEYAINLRTRDNCISILGVLTGLPDSGSYMEHTYAGPRGVSIIGLKSGTRDLIENNEWGHLVYTEEGSKKVKWEKYGEHKPLTWYKTYFETPEGENAVAIRMKGMGKGLIWVNGIGVGRYWMSFVSPLGEPIQTEYHIPRSFMKEEKKKSMLVILEEEPVAKMVPTSSPTKMINDLLNYKDGMVALRETQKP</sequence>
<comment type="catalytic activity">
    <reaction evidence="1">
        <text>Hydrolysis of terminal non-reducing beta-D-galactose residues in beta-D-galactosides.</text>
        <dbReference type="EC" id="3.2.1.23"/>
    </reaction>
</comment>
<dbReference type="EMBL" id="GL348714">
    <property type="protein sequence ID" value="EFH64689.1"/>
    <property type="molecule type" value="Genomic_DNA"/>
</dbReference>
<dbReference type="GO" id="GO:0005975">
    <property type="term" value="P:carbohydrate metabolic process"/>
    <property type="evidence" value="ECO:0007669"/>
    <property type="project" value="InterPro"/>
</dbReference>
<evidence type="ECO:0000256" key="6">
    <source>
        <dbReference type="ARBA" id="ARBA00022525"/>
    </source>
</evidence>
<proteinExistence type="inferred from homology"/>
<evidence type="ECO:0000256" key="3">
    <source>
        <dbReference type="ARBA" id="ARBA00009809"/>
    </source>
</evidence>
<feature type="domain" description="Beta-galactosidase galactose-binding" evidence="11">
    <location>
        <begin position="360"/>
        <end position="424"/>
    </location>
</feature>
<evidence type="ECO:0000259" key="11">
    <source>
        <dbReference type="Pfam" id="PF21467"/>
    </source>
</evidence>
<name>D7KSE0_ARALL</name>
<evidence type="ECO:0000313" key="12">
    <source>
        <dbReference type="EMBL" id="EFH64689.1"/>
    </source>
</evidence>
<dbReference type="GO" id="GO:0004565">
    <property type="term" value="F:beta-galactosidase activity"/>
    <property type="evidence" value="ECO:0007669"/>
    <property type="project" value="UniProtKB-EC"/>
</dbReference>
<dbReference type="InterPro" id="IPR008979">
    <property type="entry name" value="Galactose-bd-like_sf"/>
</dbReference>
<keyword evidence="10" id="KW-0326">Glycosidase</keyword>
<evidence type="ECO:0000256" key="7">
    <source>
        <dbReference type="ARBA" id="ARBA00022729"/>
    </source>
</evidence>
<protein>
    <recommendedName>
        <fullName evidence="4">beta-galactosidase</fullName>
        <ecNumber evidence="4">3.2.1.23</ecNumber>
    </recommendedName>
</protein>
<dbReference type="InterPro" id="IPR048913">
    <property type="entry name" value="BetaGal_gal-bd"/>
</dbReference>
<accession>D7KSE0</accession>
<dbReference type="Proteomes" id="UP000008694">
    <property type="component" value="Unassembled WGS sequence"/>
</dbReference>
<dbReference type="FunFam" id="2.60.120.260:FF:000050">
    <property type="entry name" value="Beta-galactosidase"/>
    <property type="match status" value="1"/>
</dbReference>
<evidence type="ECO:0000256" key="5">
    <source>
        <dbReference type="ARBA" id="ARBA00022523"/>
    </source>
</evidence>
<evidence type="ECO:0000256" key="4">
    <source>
        <dbReference type="ARBA" id="ARBA00012756"/>
    </source>
</evidence>
<dbReference type="PRINTS" id="PR00742">
    <property type="entry name" value="GLHYDRLASE35"/>
</dbReference>
<dbReference type="Pfam" id="PF21467">
    <property type="entry name" value="BetaGal_gal-bd"/>
    <property type="match status" value="1"/>
</dbReference>
<evidence type="ECO:0000256" key="8">
    <source>
        <dbReference type="ARBA" id="ARBA00022801"/>
    </source>
</evidence>
<reference evidence="13" key="1">
    <citation type="journal article" date="2011" name="Nat. Genet.">
        <title>The Arabidopsis lyrata genome sequence and the basis of rapid genome size change.</title>
        <authorList>
            <person name="Hu T.T."/>
            <person name="Pattyn P."/>
            <person name="Bakker E.G."/>
            <person name="Cao J."/>
            <person name="Cheng J.-F."/>
            <person name="Clark R.M."/>
            <person name="Fahlgren N."/>
            <person name="Fawcett J.A."/>
            <person name="Grimwood J."/>
            <person name="Gundlach H."/>
            <person name="Haberer G."/>
            <person name="Hollister J.D."/>
            <person name="Ossowski S."/>
            <person name="Ottilar R.P."/>
            <person name="Salamov A.A."/>
            <person name="Schneeberger K."/>
            <person name="Spannagl M."/>
            <person name="Wang X."/>
            <person name="Yang L."/>
            <person name="Nasrallah M.E."/>
            <person name="Bergelson J."/>
            <person name="Carrington J.C."/>
            <person name="Gaut B.S."/>
            <person name="Schmutz J."/>
            <person name="Mayer K.F.X."/>
            <person name="Van de Peer Y."/>
            <person name="Grigoriev I.V."/>
            <person name="Nordborg M."/>
            <person name="Weigel D."/>
            <person name="Guo Y.-L."/>
        </authorList>
    </citation>
    <scope>NUCLEOTIDE SEQUENCE [LARGE SCALE GENOMIC DNA]</scope>
    <source>
        <strain evidence="13">cv. MN47</strain>
    </source>
</reference>
<keyword evidence="9" id="KW-0325">Glycoprotein</keyword>
<dbReference type="Gene3D" id="2.60.120.260">
    <property type="entry name" value="Galactose-binding domain-like"/>
    <property type="match status" value="1"/>
</dbReference>